<protein>
    <submittedName>
        <fullName evidence="1">DUF1499 domain-containing protein</fullName>
    </submittedName>
</protein>
<keyword evidence="2" id="KW-1185">Reference proteome</keyword>
<evidence type="ECO:0000313" key="1">
    <source>
        <dbReference type="EMBL" id="TDL79485.1"/>
    </source>
</evidence>
<reference evidence="1 2" key="1">
    <citation type="submission" date="2019-03" db="EMBL/GenBank/DDBJ databases">
        <title>Primorskyibacter sp. SS33 isolated from sediments.</title>
        <authorList>
            <person name="Xunke S."/>
        </authorList>
    </citation>
    <scope>NUCLEOTIDE SEQUENCE [LARGE SCALE GENOMIC DNA]</scope>
    <source>
        <strain evidence="1 2">SS33</strain>
    </source>
</reference>
<sequence>MKLLTIILIALVVVIAAGALWVRLMPLPAEQAQPQTVGDMPEPGDYPAPRAFTAVREVAEPEAALRRLSDVALATRRTRLLSGSVEEGRLRFVTRSLVFGFPDITTVWTAPGRVALHGGAVMGARDMGVNAKRLRGWLDAAGLPPEA</sequence>
<dbReference type="EMBL" id="SNAA01000009">
    <property type="protein sequence ID" value="TDL79485.1"/>
    <property type="molecule type" value="Genomic_DNA"/>
</dbReference>
<name>A0A4R6A9C9_9RHOB</name>
<dbReference type="Proteomes" id="UP000295701">
    <property type="component" value="Unassembled WGS sequence"/>
</dbReference>
<dbReference type="AlphaFoldDB" id="A0A4R6A9C9"/>
<gene>
    <name evidence="1" type="ORF">E2L08_09250</name>
</gene>
<dbReference type="RefSeq" id="WP_133396789.1">
    <property type="nucleotide sequence ID" value="NZ_SNAA01000009.1"/>
</dbReference>
<accession>A0A4R6A9C9</accession>
<comment type="caution">
    <text evidence="1">The sequence shown here is derived from an EMBL/GenBank/DDBJ whole genome shotgun (WGS) entry which is preliminary data.</text>
</comment>
<dbReference type="OrthoDB" id="8479024at2"/>
<proteinExistence type="predicted"/>
<dbReference type="Pfam" id="PF07386">
    <property type="entry name" value="DUF1499"/>
    <property type="match status" value="1"/>
</dbReference>
<evidence type="ECO:0000313" key="2">
    <source>
        <dbReference type="Proteomes" id="UP000295701"/>
    </source>
</evidence>
<organism evidence="1 2">
    <name type="scientific">Palleronia sediminis</name>
    <dbReference type="NCBI Taxonomy" id="2547833"/>
    <lineage>
        <taxon>Bacteria</taxon>
        <taxon>Pseudomonadati</taxon>
        <taxon>Pseudomonadota</taxon>
        <taxon>Alphaproteobacteria</taxon>
        <taxon>Rhodobacterales</taxon>
        <taxon>Roseobacteraceae</taxon>
        <taxon>Palleronia</taxon>
    </lineage>
</organism>
<dbReference type="InterPro" id="IPR010865">
    <property type="entry name" value="DUF1499"/>
</dbReference>